<dbReference type="InterPro" id="IPR013780">
    <property type="entry name" value="Glyco_hydro_b"/>
</dbReference>
<name>A0A6J4V446_9BACT</name>
<dbReference type="Gene3D" id="1.10.1740.10">
    <property type="match status" value="1"/>
</dbReference>
<dbReference type="Pfam" id="PF00128">
    <property type="entry name" value="Alpha-amylase"/>
    <property type="match status" value="1"/>
</dbReference>
<dbReference type="GO" id="GO:0047669">
    <property type="term" value="F:amylosucrase activity"/>
    <property type="evidence" value="ECO:0007669"/>
    <property type="project" value="UniProtKB-EC"/>
</dbReference>
<dbReference type="InterPro" id="IPR032091">
    <property type="entry name" value="Malt_amylase-like_C"/>
</dbReference>
<dbReference type="SUPFAM" id="SSF51445">
    <property type="entry name" value="(Trans)glycosidases"/>
    <property type="match status" value="1"/>
</dbReference>
<dbReference type="PANTHER" id="PTHR10357">
    <property type="entry name" value="ALPHA-AMYLASE FAMILY MEMBER"/>
    <property type="match status" value="1"/>
</dbReference>
<evidence type="ECO:0000313" key="2">
    <source>
        <dbReference type="EMBL" id="CAA9568501.1"/>
    </source>
</evidence>
<dbReference type="GO" id="GO:0005975">
    <property type="term" value="P:carbohydrate metabolic process"/>
    <property type="evidence" value="ECO:0007669"/>
    <property type="project" value="InterPro"/>
</dbReference>
<dbReference type="PANTHER" id="PTHR10357:SF213">
    <property type="entry name" value="ALPHA AMYLASE CATALYTIC REGION"/>
    <property type="match status" value="1"/>
</dbReference>
<sequence>MGAESEVAAQPQSLAPDADRRMELSLRRLRPRLEEAFRAEPDADPALWDAFSDRLDRHFPALFGPLVALYGDRYDFFFHLERVLLLALRSWLDRPADLRELDARREADPAWFQSERMIGAVAYVDRLAGDLAGLRTRLPYLRELGVTYLHLMPLFKVPAANSDGGYAVSSYRDVHPAFGTMAQLADLATDLRREGISLALDFVFNHTSDEHAWAGQLLAGADPDDEEASAYLTFPDRTLPDAYGRTLRDIFPATRPGSFTYRPDLGRWVWTTFYSFQWDLNYANPTVFWRMAGEMLFLANRGVEVLRLDAVAFVWKRMGTASESLPEAHLVVRAYNVLLRLAAPALLFKSEAIVHPDEVASYIAPDECQLSYNPLLMALLWEALATRRATLLRQSLAERLRIAPGCAWINYVRGHDDIGWTFDDGDAAAVGINGYDHRRFLNAFYTGRFPGSFARGLPFQENPRTGDARISGTTASLAGLEKALAEEGPAEVDLAVGRILLLHAVTLAVGGIPVLYLGDELATTNDYGYRDEGDKVDDSRWVHRPKFDWDRAARRDDPTTIEGRVSTGLRRLIAARRAHPAFGGNRTEVVDPGNDHVFAFVRRRGGDRVLVLANLTEAPQNVAANQLRVHGLAYAFADLVTDTPTTPDPDAGLTLAPYQVAWLVPGSPTGER</sequence>
<dbReference type="InterPro" id="IPR044077">
    <property type="entry name" value="Amylosucrase"/>
</dbReference>
<reference evidence="2" key="1">
    <citation type="submission" date="2020-02" db="EMBL/GenBank/DDBJ databases">
        <authorList>
            <person name="Meier V. D."/>
        </authorList>
    </citation>
    <scope>NUCLEOTIDE SEQUENCE</scope>
    <source>
        <strain evidence="2">AVDCRST_MAG49</strain>
    </source>
</reference>
<dbReference type="InterPro" id="IPR045857">
    <property type="entry name" value="O16G_dom_2"/>
</dbReference>
<gene>
    <name evidence="2" type="ORF">AVDCRST_MAG49-3334</name>
</gene>
<accession>A0A6J4V446</accession>
<protein>
    <submittedName>
        <fullName evidence="2">GH13_4 / GH13_16 / GH13_36 / GH13 / GH13_ 17 / GH13_31 / GH13_29 / GH13_30 / GH13_40 / GH13 _23 / GH13_18 / GH13_35 / GH13_2 / GH13_21 / GH13_20</fullName>
        <ecNumber evidence="2">2.4.1.4</ecNumber>
    </submittedName>
</protein>
<proteinExistence type="predicted"/>
<keyword evidence="2" id="KW-0808">Transferase</keyword>
<dbReference type="SMART" id="SM00642">
    <property type="entry name" value="Aamy"/>
    <property type="match status" value="1"/>
</dbReference>
<dbReference type="SUPFAM" id="SSF51011">
    <property type="entry name" value="Glycosyl hydrolase domain"/>
    <property type="match status" value="1"/>
</dbReference>
<dbReference type="InterPro" id="IPR006047">
    <property type="entry name" value="GH13_cat_dom"/>
</dbReference>
<dbReference type="CDD" id="cd11324">
    <property type="entry name" value="AmyAc_Amylosucrase"/>
    <property type="match status" value="1"/>
</dbReference>
<dbReference type="EMBL" id="CADCWG010000222">
    <property type="protein sequence ID" value="CAA9568501.1"/>
    <property type="molecule type" value="Genomic_DNA"/>
</dbReference>
<dbReference type="AlphaFoldDB" id="A0A6J4V446"/>
<feature type="domain" description="Glycosyl hydrolase family 13 catalytic" evidence="1">
    <location>
        <begin position="121"/>
        <end position="555"/>
    </location>
</feature>
<evidence type="ECO:0000259" key="1">
    <source>
        <dbReference type="SMART" id="SM00642"/>
    </source>
</evidence>
<dbReference type="InterPro" id="IPR017853">
    <property type="entry name" value="GH"/>
</dbReference>
<dbReference type="EC" id="2.4.1.4" evidence="2"/>
<keyword evidence="2" id="KW-0328">Glycosyltransferase</keyword>
<dbReference type="Gene3D" id="3.20.20.80">
    <property type="entry name" value="Glycosidases"/>
    <property type="match status" value="1"/>
</dbReference>
<organism evidence="2">
    <name type="scientific">uncultured Thermomicrobiales bacterium</name>
    <dbReference type="NCBI Taxonomy" id="1645740"/>
    <lineage>
        <taxon>Bacteria</taxon>
        <taxon>Pseudomonadati</taxon>
        <taxon>Thermomicrobiota</taxon>
        <taxon>Thermomicrobia</taxon>
        <taxon>Thermomicrobiales</taxon>
        <taxon>environmental samples</taxon>
    </lineage>
</organism>
<dbReference type="Gene3D" id="2.60.40.1180">
    <property type="entry name" value="Golgi alpha-mannosidase II"/>
    <property type="match status" value="1"/>
</dbReference>
<dbReference type="Gene3D" id="3.90.400.10">
    <property type="entry name" value="Oligo-1,6-glucosidase, Domain 2"/>
    <property type="match status" value="1"/>
</dbReference>
<dbReference type="Pfam" id="PF16657">
    <property type="entry name" value="Malt_amylase_C"/>
    <property type="match status" value="1"/>
</dbReference>